<organism evidence="4 5">
    <name type="scientific">Alteromonas australica</name>
    <dbReference type="NCBI Taxonomy" id="589873"/>
    <lineage>
        <taxon>Bacteria</taxon>
        <taxon>Pseudomonadati</taxon>
        <taxon>Pseudomonadota</taxon>
        <taxon>Gammaproteobacteria</taxon>
        <taxon>Alteromonadales</taxon>
        <taxon>Alteromonadaceae</taxon>
        <taxon>Alteromonas/Salinimonas group</taxon>
        <taxon>Alteromonas</taxon>
    </lineage>
</organism>
<dbReference type="SUPFAM" id="SSF46689">
    <property type="entry name" value="Homeodomain-like"/>
    <property type="match status" value="1"/>
</dbReference>
<dbReference type="RefSeq" id="WP_414630859.1">
    <property type="nucleotide sequence ID" value="NZ_CALBIY010000048.1"/>
</dbReference>
<dbReference type="GO" id="GO:0003700">
    <property type="term" value="F:DNA-binding transcription factor activity"/>
    <property type="evidence" value="ECO:0007669"/>
    <property type="project" value="InterPro"/>
</dbReference>
<name>A0A350P579_9ALTE</name>
<dbReference type="InterPro" id="IPR009057">
    <property type="entry name" value="Homeodomain-like_sf"/>
</dbReference>
<evidence type="ECO:0000256" key="1">
    <source>
        <dbReference type="ARBA" id="ARBA00023015"/>
    </source>
</evidence>
<evidence type="ECO:0000313" key="5">
    <source>
        <dbReference type="Proteomes" id="UP000263517"/>
    </source>
</evidence>
<proteinExistence type="predicted"/>
<dbReference type="Proteomes" id="UP000263517">
    <property type="component" value="Unassembled WGS sequence"/>
</dbReference>
<keyword evidence="2" id="KW-0804">Transcription</keyword>
<reference evidence="4 5" key="1">
    <citation type="journal article" date="2018" name="Nat. Biotechnol.">
        <title>A standardized bacterial taxonomy based on genome phylogeny substantially revises the tree of life.</title>
        <authorList>
            <person name="Parks D.H."/>
            <person name="Chuvochina M."/>
            <person name="Waite D.W."/>
            <person name="Rinke C."/>
            <person name="Skarshewski A."/>
            <person name="Chaumeil P.A."/>
            <person name="Hugenholtz P."/>
        </authorList>
    </citation>
    <scope>NUCLEOTIDE SEQUENCE [LARGE SCALE GENOMIC DNA]</scope>
    <source>
        <strain evidence="4">UBA11978</strain>
    </source>
</reference>
<protein>
    <recommendedName>
        <fullName evidence="3">HTH araC/xylS-type domain-containing protein</fullName>
    </recommendedName>
</protein>
<dbReference type="AlphaFoldDB" id="A0A350P579"/>
<accession>A0A350P579</accession>
<dbReference type="InterPro" id="IPR018060">
    <property type="entry name" value="HTH_AraC"/>
</dbReference>
<dbReference type="EMBL" id="DNAN01000431">
    <property type="protein sequence ID" value="HAW76446.1"/>
    <property type="molecule type" value="Genomic_DNA"/>
</dbReference>
<comment type="caution">
    <text evidence="4">The sequence shown here is derived from an EMBL/GenBank/DDBJ whole genome shotgun (WGS) entry which is preliminary data.</text>
</comment>
<gene>
    <name evidence="4" type="ORF">DCW74_12020</name>
</gene>
<keyword evidence="1" id="KW-0805">Transcription regulation</keyword>
<dbReference type="Pfam" id="PF12833">
    <property type="entry name" value="HTH_18"/>
    <property type="match status" value="1"/>
</dbReference>
<dbReference type="Gene3D" id="1.10.10.60">
    <property type="entry name" value="Homeodomain-like"/>
    <property type="match status" value="1"/>
</dbReference>
<evidence type="ECO:0000313" key="4">
    <source>
        <dbReference type="EMBL" id="HAW76446.1"/>
    </source>
</evidence>
<feature type="domain" description="HTH araC/xylS-type" evidence="3">
    <location>
        <begin position="1"/>
        <end position="40"/>
    </location>
</feature>
<evidence type="ECO:0000256" key="2">
    <source>
        <dbReference type="ARBA" id="ARBA00023163"/>
    </source>
</evidence>
<dbReference type="PROSITE" id="PS01124">
    <property type="entry name" value="HTH_ARAC_FAMILY_2"/>
    <property type="match status" value="1"/>
</dbReference>
<evidence type="ECO:0000259" key="3">
    <source>
        <dbReference type="PROSITE" id="PS01124"/>
    </source>
</evidence>
<dbReference type="GO" id="GO:0043565">
    <property type="term" value="F:sequence-specific DNA binding"/>
    <property type="evidence" value="ECO:0007669"/>
    <property type="project" value="InterPro"/>
</dbReference>
<sequence length="46" mass="5330">MGIKRSITSVMLDSGFQTKSSFNKEFKTLKNLSPSEYREKQMSKLK</sequence>